<dbReference type="Proteomes" id="UP001056730">
    <property type="component" value="Chromosome"/>
</dbReference>
<dbReference type="AlphaFoldDB" id="A0A9Q8Y0Q3"/>
<protein>
    <submittedName>
        <fullName evidence="1">Zinc peptidase</fullName>
    </submittedName>
</protein>
<proteinExistence type="predicted"/>
<dbReference type="SUPFAM" id="SSF57783">
    <property type="entry name" value="Zinc beta-ribbon"/>
    <property type="match status" value="1"/>
</dbReference>
<dbReference type="RefSeq" id="WP_252175306.1">
    <property type="nucleotide sequence ID" value="NZ_CP086395.1"/>
</dbReference>
<accession>A0A9Q8Y0Q3</accession>
<evidence type="ECO:0000313" key="1">
    <source>
        <dbReference type="EMBL" id="USJ19907.1"/>
    </source>
</evidence>
<name>A0A9Q8Y0Q3_9LACT</name>
<dbReference type="EMBL" id="CP086395">
    <property type="protein sequence ID" value="USJ19907.1"/>
    <property type="molecule type" value="Genomic_DNA"/>
</dbReference>
<organism evidence="1 2">
    <name type="scientific">Lactococcus formosensis</name>
    <dbReference type="NCBI Taxonomy" id="1281486"/>
    <lineage>
        <taxon>Bacteria</taxon>
        <taxon>Bacillati</taxon>
        <taxon>Bacillota</taxon>
        <taxon>Bacilli</taxon>
        <taxon>Lactobacillales</taxon>
        <taxon>Streptococcaceae</taxon>
        <taxon>Lactococcus</taxon>
    </lineage>
</organism>
<sequence>MAEYRKPASRVLHTHNDRERMIEEASNKNIIEVALSLGMRLRKVGQDYAWEEHDSLKLVTKKNYFYWNAQRIGGGPINLVKLMKECSRKEAVTYLTGKQLGNFTESVEPRKEFKYYLKDEMDTSLMRSYFKNKRSLSDETIDFFISQGVLSQANYKNRDTGEYEPVAVFKAFDHKGKMQGMAVQGIQDNLLYGKRHAVKKSHGDGFYGMTVKVGKPPTPQEMSSERPLKIIAFEAPIDLMSYYELFKNKMGDAILVSMNGLRKGTISKLLSNIMRPDLEKSKEEQKVTYLDDFDELMGKGAFSSHDFLKVILAVDNDEIKWNDKLKKDMQPAQDFIKEFGVKNIPVVPHVPKLIGGQTNNDWNAMLQELKKARQSVFEQRTEIAQETRQRQSRNIEINPVAHMKK</sequence>
<evidence type="ECO:0000313" key="2">
    <source>
        <dbReference type="Proteomes" id="UP001056730"/>
    </source>
</evidence>
<dbReference type="KEGG" id="lfo:LMK00_08720"/>
<gene>
    <name evidence="1" type="ORF">LMK00_08720</name>
</gene>
<reference evidence="1" key="1">
    <citation type="journal article" date="2022" name="Front. Microbiol.">
        <title>Feed Insects as a Reservoir of Granadaene-Producing Lactococci.</title>
        <authorList>
            <person name="Neuzil-Bunesova V."/>
            <person name="Ramirez Garcia A."/>
            <person name="Modrackova N."/>
            <person name="Makovska M."/>
            <person name="Sabolova M."/>
            <person name="Sproer C."/>
            <person name="Bunk B."/>
            <person name="Blom J."/>
            <person name="Schwab C."/>
        </authorList>
    </citation>
    <scope>NUCLEOTIDE SEQUENCE</scope>
    <source>
        <strain evidence="1">I4/6O</strain>
    </source>
</reference>